<dbReference type="GO" id="GO:0030286">
    <property type="term" value="C:dynein complex"/>
    <property type="evidence" value="ECO:0007669"/>
    <property type="project" value="UniProtKB-KW"/>
</dbReference>
<evidence type="ECO:0000256" key="6">
    <source>
        <dbReference type="ARBA" id="ARBA00022840"/>
    </source>
</evidence>
<name>A0AAV3YAC0_9GAST</name>
<dbReference type="PANTHER" id="PTHR45703">
    <property type="entry name" value="DYNEIN HEAVY CHAIN"/>
    <property type="match status" value="1"/>
</dbReference>
<dbReference type="GO" id="GO:0005930">
    <property type="term" value="C:axoneme"/>
    <property type="evidence" value="ECO:0007669"/>
    <property type="project" value="UniProtKB-SubCell"/>
</dbReference>
<proteinExistence type="predicted"/>
<dbReference type="Gene3D" id="1.20.58.1120">
    <property type="match status" value="1"/>
</dbReference>
<keyword evidence="3" id="KW-0493">Microtubule</keyword>
<dbReference type="AlphaFoldDB" id="A0AAV3YAC0"/>
<sequence>MSEKFYNQLEELPDKWAQLKKKVMLMKQSVVPLQQKQAAKIKRKLISFDVKQHNYREAFRKSKAFFYDCEKPYTIINTALAKEMSVTTIIVDACTIPGLVDKLESIQSELVKCEKALAEYLETKRLAFPRFYFVSSADLLDILSNGNNPPVVSKQLTKLFDSLADLQFTRNNYFEATGMISKEGESVKLDGKCDLSGQVEAWLCRVEESMKSTIRHVMGEAVTAYEEKPREKWVFDYPAQPALCGTQIWWTLEVNQAFLKLEEGHESALKDYLKKQVGHFP</sequence>
<dbReference type="EMBL" id="BLXT01000736">
    <property type="protein sequence ID" value="GFN79756.1"/>
    <property type="molecule type" value="Genomic_DNA"/>
</dbReference>
<evidence type="ECO:0000256" key="10">
    <source>
        <dbReference type="ARBA" id="ARBA00023175"/>
    </source>
</evidence>
<comment type="subcellular location">
    <subcellularLocation>
        <location evidence="1">Cytoplasm</location>
        <location evidence="1">Cytoskeleton</location>
        <location evidence="1">Cilium axoneme</location>
    </subcellularLocation>
</comment>
<keyword evidence="6" id="KW-0067">ATP-binding</keyword>
<evidence type="ECO:0000256" key="5">
    <source>
        <dbReference type="ARBA" id="ARBA00022741"/>
    </source>
</evidence>
<dbReference type="Pfam" id="PF08393">
    <property type="entry name" value="DHC_N2"/>
    <property type="match status" value="1"/>
</dbReference>
<evidence type="ECO:0000256" key="12">
    <source>
        <dbReference type="ARBA" id="ARBA00023273"/>
    </source>
</evidence>
<evidence type="ECO:0000256" key="2">
    <source>
        <dbReference type="ARBA" id="ARBA00022490"/>
    </source>
</evidence>
<keyword evidence="11" id="KW-0206">Cytoskeleton</keyword>
<keyword evidence="5" id="KW-0547">Nucleotide-binding</keyword>
<reference evidence="14 15" key="1">
    <citation type="journal article" date="2021" name="Elife">
        <title>Chloroplast acquisition without the gene transfer in kleptoplastic sea slugs, Plakobranchus ocellatus.</title>
        <authorList>
            <person name="Maeda T."/>
            <person name="Takahashi S."/>
            <person name="Yoshida T."/>
            <person name="Shimamura S."/>
            <person name="Takaki Y."/>
            <person name="Nagai Y."/>
            <person name="Toyoda A."/>
            <person name="Suzuki Y."/>
            <person name="Arimoto A."/>
            <person name="Ishii H."/>
            <person name="Satoh N."/>
            <person name="Nishiyama T."/>
            <person name="Hasebe M."/>
            <person name="Maruyama T."/>
            <person name="Minagawa J."/>
            <person name="Obokata J."/>
            <person name="Shigenobu S."/>
        </authorList>
    </citation>
    <scope>NUCLEOTIDE SEQUENCE [LARGE SCALE GENOMIC DNA]</scope>
</reference>
<evidence type="ECO:0000256" key="9">
    <source>
        <dbReference type="ARBA" id="ARBA00023069"/>
    </source>
</evidence>
<keyword evidence="8" id="KW-0175">Coiled coil</keyword>
<dbReference type="Gene3D" id="3.20.180.20">
    <property type="entry name" value="Dynein heavy chain, N-terminal domain 2"/>
    <property type="match status" value="1"/>
</dbReference>
<keyword evidence="12" id="KW-0966">Cell projection</keyword>
<dbReference type="GO" id="GO:0005524">
    <property type="term" value="F:ATP binding"/>
    <property type="evidence" value="ECO:0007669"/>
    <property type="project" value="UniProtKB-KW"/>
</dbReference>
<gene>
    <name evidence="14" type="ORF">PoB_000626200</name>
</gene>
<evidence type="ECO:0000256" key="7">
    <source>
        <dbReference type="ARBA" id="ARBA00023017"/>
    </source>
</evidence>
<dbReference type="GO" id="GO:0005874">
    <property type="term" value="C:microtubule"/>
    <property type="evidence" value="ECO:0007669"/>
    <property type="project" value="UniProtKB-KW"/>
</dbReference>
<dbReference type="GO" id="GO:0007018">
    <property type="term" value="P:microtubule-based movement"/>
    <property type="evidence" value="ECO:0007669"/>
    <property type="project" value="InterPro"/>
</dbReference>
<keyword evidence="7" id="KW-0243">Dynein</keyword>
<dbReference type="InterPro" id="IPR042228">
    <property type="entry name" value="Dynein_linker_3"/>
</dbReference>
<dbReference type="InterPro" id="IPR013602">
    <property type="entry name" value="Dynein_heavy_linker"/>
</dbReference>
<accession>A0AAV3YAC0</accession>
<evidence type="ECO:0000313" key="14">
    <source>
        <dbReference type="EMBL" id="GFN79756.1"/>
    </source>
</evidence>
<organism evidence="14 15">
    <name type="scientific">Plakobranchus ocellatus</name>
    <dbReference type="NCBI Taxonomy" id="259542"/>
    <lineage>
        <taxon>Eukaryota</taxon>
        <taxon>Metazoa</taxon>
        <taxon>Spiralia</taxon>
        <taxon>Lophotrochozoa</taxon>
        <taxon>Mollusca</taxon>
        <taxon>Gastropoda</taxon>
        <taxon>Heterobranchia</taxon>
        <taxon>Euthyneura</taxon>
        <taxon>Panpulmonata</taxon>
        <taxon>Sacoglossa</taxon>
        <taxon>Placobranchoidea</taxon>
        <taxon>Plakobranchidae</taxon>
        <taxon>Plakobranchus</taxon>
    </lineage>
</organism>
<dbReference type="Gene3D" id="1.20.140.100">
    <property type="entry name" value="Dynein heavy chain, N-terminal domain 2"/>
    <property type="match status" value="1"/>
</dbReference>
<keyword evidence="4" id="KW-0677">Repeat</keyword>
<protein>
    <submittedName>
        <fullName evidence="14">Dynein heavy chain 17, axonemal</fullName>
    </submittedName>
</protein>
<dbReference type="PANTHER" id="PTHR45703:SF8">
    <property type="entry name" value="DYNEINS HEAVY CHAIN"/>
    <property type="match status" value="1"/>
</dbReference>
<dbReference type="InterPro" id="IPR026983">
    <property type="entry name" value="DHC"/>
</dbReference>
<dbReference type="GO" id="GO:0051959">
    <property type="term" value="F:dynein light intermediate chain binding"/>
    <property type="evidence" value="ECO:0007669"/>
    <property type="project" value="InterPro"/>
</dbReference>
<dbReference type="GO" id="GO:0045505">
    <property type="term" value="F:dynein intermediate chain binding"/>
    <property type="evidence" value="ECO:0007669"/>
    <property type="project" value="InterPro"/>
</dbReference>
<feature type="domain" description="Dynein heavy chain linker" evidence="13">
    <location>
        <begin position="62"/>
        <end position="220"/>
    </location>
</feature>
<dbReference type="Proteomes" id="UP000735302">
    <property type="component" value="Unassembled WGS sequence"/>
</dbReference>
<keyword evidence="9" id="KW-0969">Cilium</keyword>
<dbReference type="FunFam" id="3.20.180.20:FF:000001">
    <property type="entry name" value="Dynein axonemal heavy chain 5"/>
    <property type="match status" value="1"/>
</dbReference>
<evidence type="ECO:0000259" key="13">
    <source>
        <dbReference type="Pfam" id="PF08393"/>
    </source>
</evidence>
<keyword evidence="15" id="KW-1185">Reference proteome</keyword>
<evidence type="ECO:0000256" key="4">
    <source>
        <dbReference type="ARBA" id="ARBA00022737"/>
    </source>
</evidence>
<evidence type="ECO:0000256" key="8">
    <source>
        <dbReference type="ARBA" id="ARBA00023054"/>
    </source>
</evidence>
<evidence type="ECO:0000256" key="1">
    <source>
        <dbReference type="ARBA" id="ARBA00004430"/>
    </source>
</evidence>
<keyword evidence="10" id="KW-0505">Motor protein</keyword>
<evidence type="ECO:0000256" key="3">
    <source>
        <dbReference type="ARBA" id="ARBA00022701"/>
    </source>
</evidence>
<evidence type="ECO:0000256" key="11">
    <source>
        <dbReference type="ARBA" id="ARBA00023212"/>
    </source>
</evidence>
<dbReference type="InterPro" id="IPR042222">
    <property type="entry name" value="Dynein_2_N"/>
</dbReference>
<evidence type="ECO:0000313" key="15">
    <source>
        <dbReference type="Proteomes" id="UP000735302"/>
    </source>
</evidence>
<comment type="caution">
    <text evidence="14">The sequence shown here is derived from an EMBL/GenBank/DDBJ whole genome shotgun (WGS) entry which is preliminary data.</text>
</comment>
<keyword evidence="2" id="KW-0963">Cytoplasm</keyword>